<gene>
    <name evidence="3" type="ORF">ACFOGH_15390</name>
</gene>
<evidence type="ECO:0000259" key="2">
    <source>
        <dbReference type="PROSITE" id="PS50110"/>
    </source>
</evidence>
<dbReference type="InterPro" id="IPR001789">
    <property type="entry name" value="Sig_transdc_resp-reg_receiver"/>
</dbReference>
<dbReference type="SUPFAM" id="SSF52172">
    <property type="entry name" value="CheY-like"/>
    <property type="match status" value="1"/>
</dbReference>
<dbReference type="RefSeq" id="WP_380074052.1">
    <property type="nucleotide sequence ID" value="NZ_JBHRTO010000002.1"/>
</dbReference>
<dbReference type="Proteomes" id="UP001595547">
    <property type="component" value="Unassembled WGS sequence"/>
</dbReference>
<dbReference type="Gene3D" id="3.40.50.2300">
    <property type="match status" value="1"/>
</dbReference>
<dbReference type="Pfam" id="PF00072">
    <property type="entry name" value="Response_reg"/>
    <property type="match status" value="1"/>
</dbReference>
<dbReference type="SMART" id="SM00448">
    <property type="entry name" value="REC"/>
    <property type="match status" value="1"/>
</dbReference>
<reference evidence="4" key="1">
    <citation type="journal article" date="2019" name="Int. J. Syst. Evol. Microbiol.">
        <title>The Global Catalogue of Microorganisms (GCM) 10K type strain sequencing project: providing services to taxonomists for standard genome sequencing and annotation.</title>
        <authorList>
            <consortium name="The Broad Institute Genomics Platform"/>
            <consortium name="The Broad Institute Genome Sequencing Center for Infectious Disease"/>
            <person name="Wu L."/>
            <person name="Ma J."/>
        </authorList>
    </citation>
    <scope>NUCLEOTIDE SEQUENCE [LARGE SCALE GENOMIC DNA]</scope>
    <source>
        <strain evidence="4">KCTC 52039</strain>
    </source>
</reference>
<proteinExistence type="predicted"/>
<keyword evidence="1" id="KW-0597">Phosphoprotein</keyword>
<dbReference type="InterPro" id="IPR011006">
    <property type="entry name" value="CheY-like_superfamily"/>
</dbReference>
<organism evidence="3 4">
    <name type="scientific">Cypionkella sinensis</name>
    <dbReference type="NCBI Taxonomy" id="1756043"/>
    <lineage>
        <taxon>Bacteria</taxon>
        <taxon>Pseudomonadati</taxon>
        <taxon>Pseudomonadota</taxon>
        <taxon>Alphaproteobacteria</taxon>
        <taxon>Rhodobacterales</taxon>
        <taxon>Paracoccaceae</taxon>
        <taxon>Cypionkella</taxon>
    </lineage>
</organism>
<feature type="domain" description="Response regulatory" evidence="2">
    <location>
        <begin position="4"/>
        <end position="115"/>
    </location>
</feature>
<dbReference type="NCBIfam" id="NF009972">
    <property type="entry name" value="PRK13435.1-3"/>
    <property type="match status" value="1"/>
</dbReference>
<evidence type="ECO:0000313" key="3">
    <source>
        <dbReference type="EMBL" id="MFC3182384.1"/>
    </source>
</evidence>
<dbReference type="PROSITE" id="PS50110">
    <property type="entry name" value="RESPONSE_REGULATORY"/>
    <property type="match status" value="1"/>
</dbReference>
<evidence type="ECO:0000256" key="1">
    <source>
        <dbReference type="PROSITE-ProRule" id="PRU00169"/>
    </source>
</evidence>
<keyword evidence="4" id="KW-1185">Reference proteome</keyword>
<name>A0ABV7J4Z4_9RHOB</name>
<accession>A0ABV7J4Z4</accession>
<dbReference type="EMBL" id="JBHRTO010000002">
    <property type="protein sequence ID" value="MFC3182384.1"/>
    <property type="molecule type" value="Genomic_DNA"/>
</dbReference>
<comment type="caution">
    <text evidence="3">The sequence shown here is derived from an EMBL/GenBank/DDBJ whole genome shotgun (WGS) entry which is preliminary data.</text>
</comment>
<evidence type="ECO:0000313" key="4">
    <source>
        <dbReference type="Proteomes" id="UP001595547"/>
    </source>
</evidence>
<sequence>MAGRILIVEDEIIVAMDLEATLEDFGFETVGIAADTPSALQLGAANPDVALVDVNLRDGATGPEIGARLARDFGVNVVFITANPRMLGDGVPGAIGVLHKPTDPHTIRQTVEYVMGLKGAESNMAQPPSALTVFPAQERRA</sequence>
<feature type="modified residue" description="4-aspartylphosphate" evidence="1">
    <location>
        <position position="53"/>
    </location>
</feature>
<protein>
    <submittedName>
        <fullName evidence="3">Response regulator</fullName>
    </submittedName>
</protein>